<dbReference type="SUPFAM" id="SSF55729">
    <property type="entry name" value="Acyl-CoA N-acyltransferases (Nat)"/>
    <property type="match status" value="1"/>
</dbReference>
<name>A0A7D6V776_9NOCA</name>
<evidence type="ECO:0000313" key="2">
    <source>
        <dbReference type="EMBL" id="QLY29261.1"/>
    </source>
</evidence>
<gene>
    <name evidence="2" type="ORF">H0264_28860</name>
</gene>
<dbReference type="EMBL" id="CP059399">
    <property type="protein sequence ID" value="QLY29261.1"/>
    <property type="molecule type" value="Genomic_DNA"/>
</dbReference>
<dbReference type="Proteomes" id="UP000515512">
    <property type="component" value="Chromosome"/>
</dbReference>
<accession>A0A7D6V776</accession>
<organism evidence="2 3">
    <name type="scientific">Nocardia huaxiensis</name>
    <dbReference type="NCBI Taxonomy" id="2755382"/>
    <lineage>
        <taxon>Bacteria</taxon>
        <taxon>Bacillati</taxon>
        <taxon>Actinomycetota</taxon>
        <taxon>Actinomycetes</taxon>
        <taxon>Mycobacteriales</taxon>
        <taxon>Nocardiaceae</taxon>
        <taxon>Nocardia</taxon>
    </lineage>
</organism>
<keyword evidence="3" id="KW-1185">Reference proteome</keyword>
<feature type="domain" description="N-acetyltransferase" evidence="1">
    <location>
        <begin position="59"/>
        <end position="117"/>
    </location>
</feature>
<dbReference type="InterPro" id="IPR016181">
    <property type="entry name" value="Acyl_CoA_acyltransferase"/>
</dbReference>
<dbReference type="KEGG" id="nhu:H0264_28860"/>
<dbReference type="InterPro" id="IPR000182">
    <property type="entry name" value="GNAT_dom"/>
</dbReference>
<sequence length="168" mass="19181">MPDAADSSNTDPSAEHLWPRPAHPVLRKMNPRRIFRRYRTRQAVRLVYYGPPVGEGSADAFRSITFWHRDYQGGPVGKLNFLICHECRRGFIGDLNVQTSLQGHGIATRALAELRKQVPGYTWRTSLHLLSGKSFWTLLAERTGEDYGDVDRTCEHMDLFWGGRGPKQ</sequence>
<reference evidence="2 3" key="1">
    <citation type="submission" date="2020-07" db="EMBL/GenBank/DDBJ databases">
        <authorList>
            <person name="Zhuang K."/>
            <person name="Ran Y."/>
        </authorList>
    </citation>
    <scope>NUCLEOTIDE SEQUENCE [LARGE SCALE GENOMIC DNA]</scope>
    <source>
        <strain evidence="2 3">WCH-YHL-001</strain>
    </source>
</reference>
<dbReference type="Pfam" id="PF00583">
    <property type="entry name" value="Acetyltransf_1"/>
    <property type="match status" value="1"/>
</dbReference>
<evidence type="ECO:0000259" key="1">
    <source>
        <dbReference type="Pfam" id="PF00583"/>
    </source>
</evidence>
<dbReference type="GO" id="GO:0016747">
    <property type="term" value="F:acyltransferase activity, transferring groups other than amino-acyl groups"/>
    <property type="evidence" value="ECO:0007669"/>
    <property type="project" value="InterPro"/>
</dbReference>
<dbReference type="AlphaFoldDB" id="A0A7D6V776"/>
<protein>
    <recommendedName>
        <fullName evidence="1">N-acetyltransferase domain-containing protein</fullName>
    </recommendedName>
</protein>
<evidence type="ECO:0000313" key="3">
    <source>
        <dbReference type="Proteomes" id="UP000515512"/>
    </source>
</evidence>
<proteinExistence type="predicted"/>